<dbReference type="SMART" id="SM00448">
    <property type="entry name" value="REC"/>
    <property type="match status" value="1"/>
</dbReference>
<dbReference type="InterPro" id="IPR001789">
    <property type="entry name" value="Sig_transdc_resp-reg_receiver"/>
</dbReference>
<dbReference type="Proteomes" id="UP000006048">
    <property type="component" value="Chromosome"/>
</dbReference>
<dbReference type="Gene3D" id="3.40.50.2300">
    <property type="match status" value="1"/>
</dbReference>
<dbReference type="InterPro" id="IPR003594">
    <property type="entry name" value="HATPase_dom"/>
</dbReference>
<name>I4B478_TURPD</name>
<dbReference type="Pfam" id="PF00072">
    <property type="entry name" value="Response_reg"/>
    <property type="match status" value="1"/>
</dbReference>
<dbReference type="InterPro" id="IPR036890">
    <property type="entry name" value="HATPase_C_sf"/>
</dbReference>
<dbReference type="Gene3D" id="3.30.565.10">
    <property type="entry name" value="Histidine kinase-like ATPase, C-terminal domain"/>
    <property type="match status" value="1"/>
</dbReference>
<dbReference type="CDD" id="cd16936">
    <property type="entry name" value="HATPase_RsbW-like"/>
    <property type="match status" value="1"/>
</dbReference>
<gene>
    <name evidence="4" type="ordered locus">Turpa_1437</name>
</gene>
<organism evidence="4 5">
    <name type="scientific">Turneriella parva (strain ATCC BAA-1111 / DSM 21527 / NCTC 11395 / H)</name>
    <name type="common">Leptospira parva</name>
    <dbReference type="NCBI Taxonomy" id="869212"/>
    <lineage>
        <taxon>Bacteria</taxon>
        <taxon>Pseudomonadati</taxon>
        <taxon>Spirochaetota</taxon>
        <taxon>Spirochaetia</taxon>
        <taxon>Leptospirales</taxon>
        <taxon>Leptospiraceae</taxon>
        <taxon>Turneriella</taxon>
    </lineage>
</organism>
<dbReference type="PANTHER" id="PTHR44591:SF3">
    <property type="entry name" value="RESPONSE REGULATORY DOMAIN-CONTAINING PROTEIN"/>
    <property type="match status" value="1"/>
</dbReference>
<dbReference type="InterPro" id="IPR011006">
    <property type="entry name" value="CheY-like_superfamily"/>
</dbReference>
<evidence type="ECO:0000259" key="3">
    <source>
        <dbReference type="PROSITE" id="PS50110"/>
    </source>
</evidence>
<proteinExistence type="predicted"/>
<dbReference type="PANTHER" id="PTHR44591">
    <property type="entry name" value="STRESS RESPONSE REGULATOR PROTEIN 1"/>
    <property type="match status" value="1"/>
</dbReference>
<dbReference type="KEGG" id="tpx:Turpa_1437"/>
<evidence type="ECO:0000256" key="1">
    <source>
        <dbReference type="ARBA" id="ARBA00022553"/>
    </source>
</evidence>
<dbReference type="STRING" id="869212.Turpa_1437"/>
<keyword evidence="5" id="KW-1185">Reference proteome</keyword>
<evidence type="ECO:0000313" key="5">
    <source>
        <dbReference type="Proteomes" id="UP000006048"/>
    </source>
</evidence>
<dbReference type="OrthoDB" id="5456285at2"/>
<dbReference type="InterPro" id="IPR050595">
    <property type="entry name" value="Bact_response_regulator"/>
</dbReference>
<comment type="caution">
    <text evidence="2">Lacks conserved residue(s) required for the propagation of feature annotation.</text>
</comment>
<protein>
    <submittedName>
        <fullName evidence="4">Response regulator receiver protein</fullName>
    </submittedName>
</protein>
<reference evidence="4 5" key="1">
    <citation type="submission" date="2012-06" db="EMBL/GenBank/DDBJ databases">
        <title>The complete chromosome of genome of Turneriella parva DSM 21527.</title>
        <authorList>
            <consortium name="US DOE Joint Genome Institute (JGI-PGF)"/>
            <person name="Lucas S."/>
            <person name="Han J."/>
            <person name="Lapidus A."/>
            <person name="Bruce D."/>
            <person name="Goodwin L."/>
            <person name="Pitluck S."/>
            <person name="Peters L."/>
            <person name="Kyrpides N."/>
            <person name="Mavromatis K."/>
            <person name="Ivanova N."/>
            <person name="Mikhailova N."/>
            <person name="Chertkov O."/>
            <person name="Detter J.C."/>
            <person name="Tapia R."/>
            <person name="Han C."/>
            <person name="Land M."/>
            <person name="Hauser L."/>
            <person name="Markowitz V."/>
            <person name="Cheng J.-F."/>
            <person name="Hugenholtz P."/>
            <person name="Woyke T."/>
            <person name="Wu D."/>
            <person name="Gronow S."/>
            <person name="Wellnitz S."/>
            <person name="Brambilla E."/>
            <person name="Klenk H.-P."/>
            <person name="Eisen J.A."/>
        </authorList>
    </citation>
    <scope>NUCLEOTIDE SEQUENCE [LARGE SCALE GENOMIC DNA]</scope>
    <source>
        <strain evidence="5">ATCC BAA-1111 / DSM 21527 / NCTC 11395 / H</strain>
    </source>
</reference>
<dbReference type="AlphaFoldDB" id="I4B478"/>
<dbReference type="HOGENOM" id="CLU_073056_1_0_12"/>
<dbReference type="EMBL" id="CP002959">
    <property type="protein sequence ID" value="AFM12085.1"/>
    <property type="molecule type" value="Genomic_DNA"/>
</dbReference>
<dbReference type="GO" id="GO:0000160">
    <property type="term" value="P:phosphorelay signal transduction system"/>
    <property type="evidence" value="ECO:0007669"/>
    <property type="project" value="InterPro"/>
</dbReference>
<dbReference type="Pfam" id="PF13581">
    <property type="entry name" value="HATPase_c_2"/>
    <property type="match status" value="1"/>
</dbReference>
<dbReference type="PROSITE" id="PS50110">
    <property type="entry name" value="RESPONSE_REGULATORY"/>
    <property type="match status" value="1"/>
</dbReference>
<dbReference type="RefSeq" id="WP_014802599.1">
    <property type="nucleotide sequence ID" value="NC_018020.1"/>
</dbReference>
<feature type="domain" description="Response regulatory" evidence="3">
    <location>
        <begin position="5"/>
        <end position="118"/>
    </location>
</feature>
<dbReference type="SUPFAM" id="SSF52172">
    <property type="entry name" value="CheY-like"/>
    <property type="match status" value="1"/>
</dbReference>
<sequence length="300" mass="34463">MQKPPVLIIDPDLALQEILGEILKNRFRIFVANSIDESQNIMQGEDPHLIFIELQLPGEDAIEFIERSKRSKSNTQFIVITDNATVENAVTALRHGALDFLKKPFEIDDIARIVEKFFSLTANREADYDIYSSIVEEARTFELATDFSIVSTFMSEIMHIISRFARIDKKTTLTIRLSLYEMLVNAMEHGNLEINYDMKKNLLEEVMDYQRYLTDRANEVPFKDRKVRVSYKFDTKSISFTITDEGKGFDVSKVPNPHATENLERLNGRGIFISRVNMTSVTYNEKGNSVTLYKELAPPA</sequence>
<evidence type="ECO:0000256" key="2">
    <source>
        <dbReference type="PROSITE-ProRule" id="PRU00169"/>
    </source>
</evidence>
<accession>I4B478</accession>
<evidence type="ECO:0000313" key="4">
    <source>
        <dbReference type="EMBL" id="AFM12085.1"/>
    </source>
</evidence>
<keyword evidence="1" id="KW-0597">Phosphoprotein</keyword>